<feature type="region of interest" description="Disordered" evidence="1">
    <location>
        <begin position="40"/>
        <end position="60"/>
    </location>
</feature>
<feature type="compositionally biased region" description="Pro residues" evidence="1">
    <location>
        <begin position="165"/>
        <end position="182"/>
    </location>
</feature>
<dbReference type="Ensembl" id="ENSOANT00000047589.1">
    <property type="protein sequence ID" value="ENSOANP00000036542.1"/>
    <property type="gene ID" value="ENSOANG00000044146.1"/>
</dbReference>
<dbReference type="GeneTree" id="ENSGT01120000271821"/>
<feature type="region of interest" description="Disordered" evidence="1">
    <location>
        <begin position="162"/>
        <end position="186"/>
    </location>
</feature>
<proteinExistence type="predicted"/>
<dbReference type="Pfam" id="PF00078">
    <property type="entry name" value="RVT_1"/>
    <property type="match status" value="1"/>
</dbReference>
<dbReference type="PROSITE" id="PS50878">
    <property type="entry name" value="RT_POL"/>
    <property type="match status" value="1"/>
</dbReference>
<evidence type="ECO:0000256" key="1">
    <source>
        <dbReference type="SAM" id="MobiDB-lite"/>
    </source>
</evidence>
<reference evidence="3" key="3">
    <citation type="submission" date="2025-09" db="UniProtKB">
        <authorList>
            <consortium name="Ensembl"/>
        </authorList>
    </citation>
    <scope>IDENTIFICATION</scope>
    <source>
        <strain evidence="3">Glennie</strain>
    </source>
</reference>
<dbReference type="OMA" id="THFQFIL"/>
<evidence type="ECO:0000313" key="4">
    <source>
        <dbReference type="Proteomes" id="UP000002279"/>
    </source>
</evidence>
<dbReference type="InterPro" id="IPR000477">
    <property type="entry name" value="RT_dom"/>
</dbReference>
<dbReference type="AlphaFoldDB" id="A0A6I8N6L6"/>
<accession>A0A6I8N6L6</accession>
<feature type="domain" description="Reverse transcriptase" evidence="2">
    <location>
        <begin position="231"/>
        <end position="487"/>
    </location>
</feature>
<dbReference type="InParanoid" id="A0A6I8N6L6"/>
<protein>
    <recommendedName>
        <fullName evidence="2">Reverse transcriptase domain-containing protein</fullName>
    </recommendedName>
</protein>
<reference evidence="3" key="2">
    <citation type="submission" date="2025-08" db="UniProtKB">
        <authorList>
            <consortium name="Ensembl"/>
        </authorList>
    </citation>
    <scope>IDENTIFICATION</scope>
    <source>
        <strain evidence="3">Glennie</strain>
    </source>
</reference>
<dbReference type="Bgee" id="ENSOANG00000044146">
    <property type="expression patterns" value="Expressed in cerebellum and 6 other cell types or tissues"/>
</dbReference>
<dbReference type="PANTHER" id="PTHR33332">
    <property type="entry name" value="REVERSE TRANSCRIPTASE DOMAIN-CONTAINING PROTEIN"/>
    <property type="match status" value="1"/>
</dbReference>
<feature type="region of interest" description="Disordered" evidence="1">
    <location>
        <begin position="649"/>
        <end position="672"/>
    </location>
</feature>
<keyword evidence="4" id="KW-1185">Reference proteome</keyword>
<reference evidence="3 4" key="1">
    <citation type="journal article" date="2008" name="Nature">
        <title>Genome analysis of the platypus reveals unique signatures of evolution.</title>
        <authorList>
            <person name="Warren W.C."/>
            <person name="Hillier L.W."/>
            <person name="Marshall Graves J.A."/>
            <person name="Birney E."/>
            <person name="Ponting C.P."/>
            <person name="Grutzner F."/>
            <person name="Belov K."/>
            <person name="Miller W."/>
            <person name="Clarke L."/>
            <person name="Chinwalla A.T."/>
            <person name="Yang S.P."/>
            <person name="Heger A."/>
            <person name="Locke D.P."/>
            <person name="Miethke P."/>
            <person name="Waters P.D."/>
            <person name="Veyrunes F."/>
            <person name="Fulton L."/>
            <person name="Fulton B."/>
            <person name="Graves T."/>
            <person name="Wallis J."/>
            <person name="Puente X.S."/>
            <person name="Lopez-Otin C."/>
            <person name="Ordonez G.R."/>
            <person name="Eichler E.E."/>
            <person name="Chen L."/>
            <person name="Cheng Z."/>
            <person name="Deakin J.E."/>
            <person name="Alsop A."/>
            <person name="Thompson K."/>
            <person name="Kirby P."/>
            <person name="Papenfuss A.T."/>
            <person name="Wakefield M.J."/>
            <person name="Olender T."/>
            <person name="Lancet D."/>
            <person name="Huttley G.A."/>
            <person name="Smit A.F."/>
            <person name="Pask A."/>
            <person name="Temple-Smith P."/>
            <person name="Batzer M.A."/>
            <person name="Walker J.A."/>
            <person name="Konkel M.K."/>
            <person name="Harris R.S."/>
            <person name="Whittington C.M."/>
            <person name="Wong E.S."/>
            <person name="Gemmell N.J."/>
            <person name="Buschiazzo E."/>
            <person name="Vargas Jentzsch I.M."/>
            <person name="Merkel A."/>
            <person name="Schmitz J."/>
            <person name="Zemann A."/>
            <person name="Churakov G."/>
            <person name="Kriegs J.O."/>
            <person name="Brosius J."/>
            <person name="Murchison E.P."/>
            <person name="Sachidanandam R."/>
            <person name="Smith C."/>
            <person name="Hannon G.J."/>
            <person name="Tsend-Ayush E."/>
            <person name="McMillan D."/>
            <person name="Attenborough R."/>
            <person name="Rens W."/>
            <person name="Ferguson-Smith M."/>
            <person name="Lefevre C.M."/>
            <person name="Sharp J.A."/>
            <person name="Nicholas K.R."/>
            <person name="Ray D.A."/>
            <person name="Kube M."/>
            <person name="Reinhardt R."/>
            <person name="Pringle T.H."/>
            <person name="Taylor J."/>
            <person name="Jones R.C."/>
            <person name="Nixon B."/>
            <person name="Dacheux J.L."/>
            <person name="Niwa H."/>
            <person name="Sekita Y."/>
            <person name="Huang X."/>
            <person name="Stark A."/>
            <person name="Kheradpour P."/>
            <person name="Kellis M."/>
            <person name="Flicek P."/>
            <person name="Chen Y."/>
            <person name="Webber C."/>
            <person name="Hardison R."/>
            <person name="Nelson J."/>
            <person name="Hallsworth-Pepin K."/>
            <person name="Delehaunty K."/>
            <person name="Markovic C."/>
            <person name="Minx P."/>
            <person name="Feng Y."/>
            <person name="Kremitzki C."/>
            <person name="Mitreva M."/>
            <person name="Glasscock J."/>
            <person name="Wylie T."/>
            <person name="Wohldmann P."/>
            <person name="Thiru P."/>
            <person name="Nhan M.N."/>
            <person name="Pohl C.S."/>
            <person name="Smith S.M."/>
            <person name="Hou S."/>
            <person name="Nefedov M."/>
            <person name="de Jong P.J."/>
            <person name="Renfree M.B."/>
            <person name="Mardis E.R."/>
            <person name="Wilson R.K."/>
        </authorList>
    </citation>
    <scope>NUCLEOTIDE SEQUENCE [LARGE SCALE GENOMIC DNA]</scope>
    <source>
        <strain evidence="3 4">Glennie</strain>
    </source>
</reference>
<sequence>AEHRSQRSESTIRQQVETILSSHSRRSGLRSRLHPLYSSRLSRPPLSLRRSRSTNPQPRIASSVRLLRSYARAAERRWRKSKRRADLTHFQFILSCLNSALSSARQSCFSSLIDTHARHPRRLFRTFNSLLGPPVPPPPPSLSPNDPATYFLTKINTIGSELPKVTPPPLPSPPPTPSPTFPSFPAVSSEEISSLLASATPSTCASDPIPSHLLKTVAPALLPSLTSIFNHSISDGSFPSAFKHAHVSPVLKKPALDPTSPSSYRPVSLLPFLSKILERVVYDRSLEFLNSRSLPDPLRSGFRPLRSTETALSKVTRDLLLARSDGSYSIPILLDLSAAFDTVDHPLLLRTLSHLGFTDSVLSRFSSHLSGRSFSVSFAGASSPSHPLTVGVPRGSVLGPLPFSIYTHSLGELIRSHGFDYHLYADDTRIYISAPVLSPSLRARVSSRLRDVSTWMSARHLKLNTSETELLVFPPEPGPLPDFSITVDGATVLPVSRARDLGVVLDSSLSFTPRVLSVTETRRSHLYDIAEIRPLLSTRTATLPLRALVISRLDYRVGLLSDLPPSSLAPLRSILHSAARLIFPQKRSGRVTPLLKQLQWLPIDLRSKQKLLTLGFEALRHLAPSYLSSLLSFYRPPRPLRSSAARLLAVPRSRPSRRRPPGRVLPRSRNALPPRLRQTDSLSLFETLLKTHLLREAFPD</sequence>
<dbReference type="Proteomes" id="UP000002279">
    <property type="component" value="Chromosome 20"/>
</dbReference>
<organism evidence="3 4">
    <name type="scientific">Ornithorhynchus anatinus</name>
    <name type="common">Duckbill platypus</name>
    <dbReference type="NCBI Taxonomy" id="9258"/>
    <lineage>
        <taxon>Eukaryota</taxon>
        <taxon>Metazoa</taxon>
        <taxon>Chordata</taxon>
        <taxon>Craniata</taxon>
        <taxon>Vertebrata</taxon>
        <taxon>Euteleostomi</taxon>
        <taxon>Mammalia</taxon>
        <taxon>Monotremata</taxon>
        <taxon>Ornithorhynchidae</taxon>
        <taxon>Ornithorhynchus</taxon>
    </lineage>
</organism>
<name>A0A6I8N6L6_ORNAN</name>
<evidence type="ECO:0000259" key="2">
    <source>
        <dbReference type="PROSITE" id="PS50878"/>
    </source>
</evidence>
<dbReference type="CDD" id="cd01650">
    <property type="entry name" value="RT_nLTR_like"/>
    <property type="match status" value="1"/>
</dbReference>
<evidence type="ECO:0000313" key="3">
    <source>
        <dbReference type="Ensembl" id="ENSOANP00000036542.1"/>
    </source>
</evidence>